<reference evidence="3 4" key="1">
    <citation type="submission" date="2024-08" db="EMBL/GenBank/DDBJ databases">
        <title>Tateyamaria sp. nov., isolated from marine algae.</title>
        <authorList>
            <person name="Choi B.J."/>
            <person name="Kim J.M."/>
            <person name="Lee J.K."/>
            <person name="Choi D.G."/>
            <person name="Bayburt H."/>
            <person name="Baek J.H."/>
            <person name="Han D.M."/>
            <person name="Jeon C.O."/>
        </authorList>
    </citation>
    <scope>NUCLEOTIDE SEQUENCE [LARGE SCALE GENOMIC DNA]</scope>
    <source>
        <strain evidence="3 4">KMU-156</strain>
    </source>
</reference>
<dbReference type="RefSeq" id="WP_407592191.1">
    <property type="nucleotide sequence ID" value="NZ_JBHDIY010000002.1"/>
</dbReference>
<feature type="domain" description="AB hydrolase-1" evidence="2">
    <location>
        <begin position="60"/>
        <end position="120"/>
    </location>
</feature>
<dbReference type="PANTHER" id="PTHR37946">
    <property type="entry name" value="SLL1969 PROTEIN"/>
    <property type="match status" value="1"/>
</dbReference>
<evidence type="ECO:0000259" key="2">
    <source>
        <dbReference type="Pfam" id="PF00561"/>
    </source>
</evidence>
<dbReference type="PANTHER" id="PTHR37946:SF1">
    <property type="entry name" value="SLL1969 PROTEIN"/>
    <property type="match status" value="1"/>
</dbReference>
<sequence length="260" mass="27747">MKTCAAFFALLIAVALPRAAQAECVVLLHGLARSEASLLVMEGALRTEGYEVVRPGYPSTSETVQTLAEAVMPQAMEACGDDTVHFVTHSMGGILVRYWFANHPRPGRLGRVVMLAPPNQGSEVVDTLSDIEAFGWINGPAGGQLGTGPNSLPRALPPVDYPVGIIAGDQSLNPLFSSLLPGPDDGKVAVLSTLVEGMRDFIVMPVTHTFMMNNPNVITQTLTFLRSGEFDRDIRWVDEVLDQLGCPNADCLGGDGDANN</sequence>
<name>A0ABW8UT78_9RHOB</name>
<evidence type="ECO:0000256" key="1">
    <source>
        <dbReference type="SAM" id="SignalP"/>
    </source>
</evidence>
<dbReference type="InterPro" id="IPR000073">
    <property type="entry name" value="AB_hydrolase_1"/>
</dbReference>
<feature type="chain" id="PRO_5045459997" evidence="1">
    <location>
        <begin position="23"/>
        <end position="260"/>
    </location>
</feature>
<dbReference type="InterPro" id="IPR029058">
    <property type="entry name" value="AB_hydrolase_fold"/>
</dbReference>
<dbReference type="SUPFAM" id="SSF53474">
    <property type="entry name" value="alpha/beta-Hydrolases"/>
    <property type="match status" value="1"/>
</dbReference>
<evidence type="ECO:0000313" key="3">
    <source>
        <dbReference type="EMBL" id="MFL4470333.1"/>
    </source>
</evidence>
<comment type="caution">
    <text evidence="3">The sequence shown here is derived from an EMBL/GenBank/DDBJ whole genome shotgun (WGS) entry which is preliminary data.</text>
</comment>
<keyword evidence="4" id="KW-1185">Reference proteome</keyword>
<proteinExistence type="predicted"/>
<dbReference type="Proteomes" id="UP001627408">
    <property type="component" value="Unassembled WGS sequence"/>
</dbReference>
<evidence type="ECO:0000313" key="4">
    <source>
        <dbReference type="Proteomes" id="UP001627408"/>
    </source>
</evidence>
<dbReference type="EMBL" id="JBHDIY010000002">
    <property type="protein sequence ID" value="MFL4470333.1"/>
    <property type="molecule type" value="Genomic_DNA"/>
</dbReference>
<organism evidence="3 4">
    <name type="scientific">Tateyamaria armeniaca</name>
    <dbReference type="NCBI Taxonomy" id="2518930"/>
    <lineage>
        <taxon>Bacteria</taxon>
        <taxon>Pseudomonadati</taxon>
        <taxon>Pseudomonadota</taxon>
        <taxon>Alphaproteobacteria</taxon>
        <taxon>Rhodobacterales</taxon>
        <taxon>Roseobacteraceae</taxon>
        <taxon>Tateyamaria</taxon>
    </lineage>
</organism>
<feature type="signal peptide" evidence="1">
    <location>
        <begin position="1"/>
        <end position="22"/>
    </location>
</feature>
<keyword evidence="1" id="KW-0732">Signal</keyword>
<dbReference type="Gene3D" id="3.40.50.1820">
    <property type="entry name" value="alpha/beta hydrolase"/>
    <property type="match status" value="1"/>
</dbReference>
<dbReference type="Pfam" id="PF00561">
    <property type="entry name" value="Abhydrolase_1"/>
    <property type="match status" value="1"/>
</dbReference>
<gene>
    <name evidence="3" type="ORF">ACERZ8_10775</name>
</gene>
<accession>A0ABW8UT78</accession>
<protein>
    <submittedName>
        <fullName evidence="3">Esterase/lipase family protein</fullName>
    </submittedName>
</protein>